<proteinExistence type="inferred from homology"/>
<evidence type="ECO:0000256" key="4">
    <source>
        <dbReference type="ARBA" id="ARBA00022517"/>
    </source>
</evidence>
<gene>
    <name evidence="7" type="ORF">HELGO_WM44361</name>
</gene>
<dbReference type="EMBL" id="CACVAV010000240">
    <property type="protein sequence ID" value="CAA6814767.1"/>
    <property type="molecule type" value="Genomic_DNA"/>
</dbReference>
<dbReference type="GO" id="GO:0042254">
    <property type="term" value="P:ribosome biogenesis"/>
    <property type="evidence" value="ECO:0007669"/>
    <property type="project" value="UniProtKB-KW"/>
</dbReference>
<dbReference type="GO" id="GO:0005829">
    <property type="term" value="C:cytosol"/>
    <property type="evidence" value="ECO:0007669"/>
    <property type="project" value="TreeGrafter"/>
</dbReference>
<feature type="region of interest" description="Disordered" evidence="6">
    <location>
        <begin position="152"/>
        <end position="179"/>
    </location>
</feature>
<dbReference type="InterPro" id="IPR039255">
    <property type="entry name" value="YceD_bac"/>
</dbReference>
<dbReference type="InterPro" id="IPR003772">
    <property type="entry name" value="YceD"/>
</dbReference>
<evidence type="ECO:0000256" key="5">
    <source>
        <dbReference type="ARBA" id="ARBA00031841"/>
    </source>
</evidence>
<keyword evidence="4" id="KW-0690">Ribosome biogenesis</keyword>
<reference evidence="7" key="1">
    <citation type="submission" date="2020-01" db="EMBL/GenBank/DDBJ databases">
        <authorList>
            <person name="Meier V. D."/>
            <person name="Meier V D."/>
        </authorList>
    </citation>
    <scope>NUCLEOTIDE SEQUENCE</scope>
    <source>
        <strain evidence="7">HLG_WM_MAG_08</strain>
    </source>
</reference>
<evidence type="ECO:0000256" key="3">
    <source>
        <dbReference type="ARBA" id="ARBA00015716"/>
    </source>
</evidence>
<sequence length="179" mass="20567">MSNRLPVEINPFRLIEQRRQLSGVVHTNRLSRLSELLVPEAVAEDFEVELEFLYSPSHLPMIIGQVNGTVVMECQRCLKPVTIDVEARISVVVTASQTDRRPEEEGYEICIVDDERMFLQDFIEDEILLTLPAVARHDQCEPTRIVREIPVADNADNEQPVEKEKKNPFAALKDWKKTE</sequence>
<evidence type="ECO:0000256" key="2">
    <source>
        <dbReference type="ARBA" id="ARBA00010740"/>
    </source>
</evidence>
<evidence type="ECO:0000256" key="1">
    <source>
        <dbReference type="ARBA" id="ARBA00002868"/>
    </source>
</evidence>
<evidence type="ECO:0000256" key="6">
    <source>
        <dbReference type="SAM" id="MobiDB-lite"/>
    </source>
</evidence>
<dbReference type="PANTHER" id="PTHR38099">
    <property type="entry name" value="LARGE RIBOSOMAL RNA SUBUNIT ACCUMULATION PROTEIN YCED"/>
    <property type="match status" value="1"/>
</dbReference>
<protein>
    <recommendedName>
        <fullName evidence="3">Large ribosomal RNA subunit accumulation protein YceD</fullName>
    </recommendedName>
    <alternativeName>
        <fullName evidence="5">23S rRNA accumulation protein YceD</fullName>
    </alternativeName>
</protein>
<dbReference type="AlphaFoldDB" id="A0A6S6TE93"/>
<dbReference type="PANTHER" id="PTHR38099:SF1">
    <property type="entry name" value="LARGE RIBOSOMAL RNA SUBUNIT ACCUMULATION PROTEIN YCED"/>
    <property type="match status" value="1"/>
</dbReference>
<name>A0A6S6TE93_9GAMM</name>
<organism evidence="7">
    <name type="scientific">uncultured Thiotrichaceae bacterium</name>
    <dbReference type="NCBI Taxonomy" id="298394"/>
    <lineage>
        <taxon>Bacteria</taxon>
        <taxon>Pseudomonadati</taxon>
        <taxon>Pseudomonadota</taxon>
        <taxon>Gammaproteobacteria</taxon>
        <taxon>Thiotrichales</taxon>
        <taxon>Thiotrichaceae</taxon>
        <taxon>environmental samples</taxon>
    </lineage>
</organism>
<feature type="compositionally biased region" description="Basic and acidic residues" evidence="6">
    <location>
        <begin position="160"/>
        <end position="179"/>
    </location>
</feature>
<comment type="function">
    <text evidence="1">Plays a role in synthesis, processing and/or stability of 23S rRNA.</text>
</comment>
<accession>A0A6S6TE93</accession>
<comment type="similarity">
    <text evidence="2">Belongs to the DUF177 domain family.</text>
</comment>
<evidence type="ECO:0000313" key="7">
    <source>
        <dbReference type="EMBL" id="CAA6814767.1"/>
    </source>
</evidence>
<dbReference type="Pfam" id="PF02620">
    <property type="entry name" value="YceD"/>
    <property type="match status" value="1"/>
</dbReference>